<gene>
    <name evidence="3" type="ORF">WI372_06005</name>
</gene>
<protein>
    <submittedName>
        <fullName evidence="3">TlpA disulfide reductase family protein</fullName>
    </submittedName>
</protein>
<evidence type="ECO:0000259" key="2">
    <source>
        <dbReference type="PROSITE" id="PS51352"/>
    </source>
</evidence>
<dbReference type="PROSITE" id="PS51352">
    <property type="entry name" value="THIOREDOXIN_2"/>
    <property type="match status" value="1"/>
</dbReference>
<dbReference type="PANTHER" id="PTHR42852:SF13">
    <property type="entry name" value="PROTEIN DIPZ"/>
    <property type="match status" value="1"/>
</dbReference>
<dbReference type="InterPro" id="IPR050553">
    <property type="entry name" value="Thioredoxin_ResA/DsbE_sf"/>
</dbReference>
<dbReference type="Gene3D" id="3.40.30.10">
    <property type="entry name" value="Glutaredoxin"/>
    <property type="match status" value="1"/>
</dbReference>
<dbReference type="InterPro" id="IPR036249">
    <property type="entry name" value="Thioredoxin-like_sf"/>
</dbReference>
<keyword evidence="4" id="KW-1185">Reference proteome</keyword>
<proteinExistence type="predicted"/>
<dbReference type="Proteomes" id="UP001484239">
    <property type="component" value="Unassembled WGS sequence"/>
</dbReference>
<dbReference type="SUPFAM" id="SSF52833">
    <property type="entry name" value="Thioredoxin-like"/>
    <property type="match status" value="1"/>
</dbReference>
<accession>A0ABU9E730</accession>
<dbReference type="Pfam" id="PF00578">
    <property type="entry name" value="AhpC-TSA"/>
    <property type="match status" value="1"/>
</dbReference>
<evidence type="ECO:0000256" key="1">
    <source>
        <dbReference type="ARBA" id="ARBA00023284"/>
    </source>
</evidence>
<dbReference type="InterPro" id="IPR013766">
    <property type="entry name" value="Thioredoxin_domain"/>
</dbReference>
<evidence type="ECO:0000313" key="3">
    <source>
        <dbReference type="EMBL" id="MEK9500523.1"/>
    </source>
</evidence>
<dbReference type="RefSeq" id="WP_405274740.1">
    <property type="nucleotide sequence ID" value="NZ_CP144380.1"/>
</dbReference>
<dbReference type="CDD" id="cd02966">
    <property type="entry name" value="TlpA_like_family"/>
    <property type="match status" value="1"/>
</dbReference>
<comment type="caution">
    <text evidence="3">The sequence shown here is derived from an EMBL/GenBank/DDBJ whole genome shotgun (WGS) entry which is preliminary data.</text>
</comment>
<feature type="domain" description="Thioredoxin" evidence="2">
    <location>
        <begin position="49"/>
        <end position="187"/>
    </location>
</feature>
<dbReference type="PROSITE" id="PS00194">
    <property type="entry name" value="THIOREDOXIN_1"/>
    <property type="match status" value="1"/>
</dbReference>
<dbReference type="PANTHER" id="PTHR42852">
    <property type="entry name" value="THIOL:DISULFIDE INTERCHANGE PROTEIN DSBE"/>
    <property type="match status" value="1"/>
</dbReference>
<keyword evidence="1" id="KW-0676">Redox-active center</keyword>
<reference evidence="3 4" key="1">
    <citation type="submission" date="2024-02" db="EMBL/GenBank/DDBJ databases">
        <title>A novel Gemmatimonadota bacterium.</title>
        <authorList>
            <person name="Du Z.-J."/>
            <person name="Ye Y.-Q."/>
        </authorList>
    </citation>
    <scope>NUCLEOTIDE SEQUENCE [LARGE SCALE GENOMIC DNA]</scope>
    <source>
        <strain evidence="3 4">DH-20</strain>
    </source>
</reference>
<organism evidence="3 4">
    <name type="scientific">Gaopeijia maritima</name>
    <dbReference type="NCBI Taxonomy" id="3119007"/>
    <lineage>
        <taxon>Bacteria</taxon>
        <taxon>Pseudomonadati</taxon>
        <taxon>Gemmatimonadota</taxon>
        <taxon>Longimicrobiia</taxon>
        <taxon>Gaopeijiales</taxon>
        <taxon>Gaopeijiaceae</taxon>
        <taxon>Gaopeijia</taxon>
    </lineage>
</organism>
<dbReference type="InterPro" id="IPR000866">
    <property type="entry name" value="AhpC/TSA"/>
</dbReference>
<name>A0ABU9E730_9BACT</name>
<sequence length="204" mass="22096">MSETPSSEEPRRSPLRTALKWGERIVLAVLLLFAFERLGPQLSAWTGIGPIEGSVPEYEVTLFDGSTLSSEDLRGKVVVLNVWATWCGPCRIEIPALQALHDDLGDEVVVLGLSTDIAPRGTVESWLKERRVDYPNGLLDGATRRALGGISHTPTTFVIGPDGVVHHKVLGLFAPPAMRASVRRLQRDAATAADPTSLSLAERP</sequence>
<evidence type="ECO:0000313" key="4">
    <source>
        <dbReference type="Proteomes" id="UP001484239"/>
    </source>
</evidence>
<dbReference type="InterPro" id="IPR017937">
    <property type="entry name" value="Thioredoxin_CS"/>
</dbReference>
<dbReference type="EMBL" id="JBBHLI010000002">
    <property type="protein sequence ID" value="MEK9500523.1"/>
    <property type="molecule type" value="Genomic_DNA"/>
</dbReference>